<dbReference type="CDD" id="cd20293">
    <property type="entry name" value="cupin_HutD_N"/>
    <property type="match status" value="1"/>
</dbReference>
<accession>A0A839ZE25</accession>
<dbReference type="SUPFAM" id="SSF51182">
    <property type="entry name" value="RmlC-like cupins"/>
    <property type="match status" value="1"/>
</dbReference>
<dbReference type="Gene3D" id="2.60.120.10">
    <property type="entry name" value="Jelly Rolls"/>
    <property type="match status" value="1"/>
</dbReference>
<proteinExistence type="predicted"/>
<name>A0A839ZE25_9HYPH</name>
<dbReference type="PANTHER" id="PTHR37943:SF1">
    <property type="entry name" value="PROTEIN VES"/>
    <property type="match status" value="1"/>
</dbReference>
<reference evidence="1 2" key="1">
    <citation type="submission" date="2020-08" db="EMBL/GenBank/DDBJ databases">
        <title>Genomic Encyclopedia of Type Strains, Phase IV (KMG-IV): sequencing the most valuable type-strain genomes for metagenomic binning, comparative biology and taxonomic classification.</title>
        <authorList>
            <person name="Goeker M."/>
        </authorList>
    </citation>
    <scope>NUCLEOTIDE SEQUENCE [LARGE SCALE GENOMIC DNA]</scope>
    <source>
        <strain evidence="1 2">DSM 5895</strain>
    </source>
</reference>
<dbReference type="Proteomes" id="UP000533469">
    <property type="component" value="Unassembled WGS sequence"/>
</dbReference>
<gene>
    <name evidence="1" type="ORF">FHS55_003530</name>
</gene>
<dbReference type="InterPro" id="IPR014710">
    <property type="entry name" value="RmlC-like_jellyroll"/>
</dbReference>
<dbReference type="AlphaFoldDB" id="A0A839ZE25"/>
<evidence type="ECO:0000313" key="1">
    <source>
        <dbReference type="EMBL" id="MBB3772905.1"/>
    </source>
</evidence>
<sequence>MHILRAADHRVMPWKNGGGSTTEIAVFPANAGLDAFLWRVSMAGVSEDGPFSAFPAIDRSLAVLAGEGIVLEVEGQAAERVERESAPARFPGDVRTRASLVGGPILDLNVMTRRGRYAHRLTRHVAAARCGIVPEGEVALLLSRSPGLDVGGQVLGVNDAARLTGGVDVTPQGPSEFFLVELWPETSGPETSGPGRG</sequence>
<dbReference type="InterPro" id="IPR011051">
    <property type="entry name" value="RmlC_Cupin_sf"/>
</dbReference>
<dbReference type="EMBL" id="JACICD010000007">
    <property type="protein sequence ID" value="MBB3772905.1"/>
    <property type="molecule type" value="Genomic_DNA"/>
</dbReference>
<organism evidence="1 2">
    <name type="scientific">Ancylobacter tetraedralis</name>
    <dbReference type="NCBI Taxonomy" id="217068"/>
    <lineage>
        <taxon>Bacteria</taxon>
        <taxon>Pseudomonadati</taxon>
        <taxon>Pseudomonadota</taxon>
        <taxon>Alphaproteobacteria</taxon>
        <taxon>Hyphomicrobiales</taxon>
        <taxon>Xanthobacteraceae</taxon>
        <taxon>Ancylobacter</taxon>
    </lineage>
</organism>
<dbReference type="Pfam" id="PF05962">
    <property type="entry name" value="HutD"/>
    <property type="match status" value="1"/>
</dbReference>
<dbReference type="PANTHER" id="PTHR37943">
    <property type="entry name" value="PROTEIN VES"/>
    <property type="match status" value="1"/>
</dbReference>
<dbReference type="RefSeq" id="WP_183191063.1">
    <property type="nucleotide sequence ID" value="NZ_JACICD010000007.1"/>
</dbReference>
<dbReference type="InterPro" id="IPR010282">
    <property type="entry name" value="Uncharacterised_HutD/Ves"/>
</dbReference>
<evidence type="ECO:0008006" key="3">
    <source>
        <dbReference type="Google" id="ProtNLM"/>
    </source>
</evidence>
<protein>
    <recommendedName>
        <fullName evidence="3">HutD family protein</fullName>
    </recommendedName>
</protein>
<comment type="caution">
    <text evidence="1">The sequence shown here is derived from an EMBL/GenBank/DDBJ whole genome shotgun (WGS) entry which is preliminary data.</text>
</comment>
<keyword evidence="2" id="KW-1185">Reference proteome</keyword>
<evidence type="ECO:0000313" key="2">
    <source>
        <dbReference type="Proteomes" id="UP000533469"/>
    </source>
</evidence>